<evidence type="ECO:0000256" key="6">
    <source>
        <dbReference type="ARBA" id="ARBA00023295"/>
    </source>
</evidence>
<feature type="compositionally biased region" description="Polar residues" evidence="10">
    <location>
        <begin position="149"/>
        <end position="162"/>
    </location>
</feature>
<dbReference type="GO" id="GO:0071555">
    <property type="term" value="P:cell wall organization"/>
    <property type="evidence" value="ECO:0007669"/>
    <property type="project" value="UniProtKB-KW"/>
</dbReference>
<gene>
    <name evidence="13" type="ORF">DVH24_032439</name>
</gene>
<keyword evidence="14" id="KW-1185">Reference proteome</keyword>
<dbReference type="SUPFAM" id="SSF51126">
    <property type="entry name" value="Pectin lyase-like"/>
    <property type="match status" value="1"/>
</dbReference>
<keyword evidence="12" id="KW-0732">Signal</keyword>
<evidence type="ECO:0000313" key="14">
    <source>
        <dbReference type="Proteomes" id="UP000290289"/>
    </source>
</evidence>
<feature type="active site" evidence="8">
    <location>
        <position position="207"/>
    </location>
</feature>
<evidence type="ECO:0000256" key="2">
    <source>
        <dbReference type="ARBA" id="ARBA00008834"/>
    </source>
</evidence>
<protein>
    <recommendedName>
        <fullName evidence="15">Polygalacturonase</fullName>
    </recommendedName>
</protein>
<keyword evidence="11" id="KW-1133">Transmembrane helix</keyword>
<dbReference type="GO" id="GO:0005975">
    <property type="term" value="P:carbohydrate metabolic process"/>
    <property type="evidence" value="ECO:0007669"/>
    <property type="project" value="InterPro"/>
</dbReference>
<dbReference type="SMART" id="SM00710">
    <property type="entry name" value="PbH1"/>
    <property type="match status" value="4"/>
</dbReference>
<dbReference type="PROSITE" id="PS00502">
    <property type="entry name" value="POLYGALACTURONASE"/>
    <property type="match status" value="1"/>
</dbReference>
<evidence type="ECO:0000313" key="13">
    <source>
        <dbReference type="EMBL" id="RXH90082.1"/>
    </source>
</evidence>
<dbReference type="InterPro" id="IPR000743">
    <property type="entry name" value="Glyco_hydro_28"/>
</dbReference>
<dbReference type="Pfam" id="PF00295">
    <property type="entry name" value="Glyco_hydro_28"/>
    <property type="match status" value="1"/>
</dbReference>
<dbReference type="EMBL" id="RDQH01000335">
    <property type="protein sequence ID" value="RXH90082.1"/>
    <property type="molecule type" value="Genomic_DNA"/>
</dbReference>
<keyword evidence="11" id="KW-0812">Transmembrane</keyword>
<organism evidence="13 14">
    <name type="scientific">Malus domestica</name>
    <name type="common">Apple</name>
    <name type="synonym">Pyrus malus</name>
    <dbReference type="NCBI Taxonomy" id="3750"/>
    <lineage>
        <taxon>Eukaryota</taxon>
        <taxon>Viridiplantae</taxon>
        <taxon>Streptophyta</taxon>
        <taxon>Embryophyta</taxon>
        <taxon>Tracheophyta</taxon>
        <taxon>Spermatophyta</taxon>
        <taxon>Magnoliopsida</taxon>
        <taxon>eudicotyledons</taxon>
        <taxon>Gunneridae</taxon>
        <taxon>Pentapetalae</taxon>
        <taxon>rosids</taxon>
        <taxon>fabids</taxon>
        <taxon>Rosales</taxon>
        <taxon>Rosaceae</taxon>
        <taxon>Amygdaloideae</taxon>
        <taxon>Maleae</taxon>
        <taxon>Malus</taxon>
    </lineage>
</organism>
<comment type="caution">
    <text evidence="13">The sequence shown here is derived from an EMBL/GenBank/DDBJ whole genome shotgun (WGS) entry which is preliminary data.</text>
</comment>
<accession>A0A498J887</accession>
<proteinExistence type="inferred from homology"/>
<keyword evidence="6 9" id="KW-0326">Glycosidase</keyword>
<feature type="signal peptide" evidence="12">
    <location>
        <begin position="1"/>
        <end position="28"/>
    </location>
</feature>
<sequence>MDLKLKNILPMFMSFLLALSKAWTDACASTSASKIVVPSGTYKFVGATFKGPCKAAIEFQLKGTVQAPEHIKDLPKQDTWVAFERIDGLTLSGGGTFDGQGATAWKQNDCHKNKDCKSKAINLRFNSVTNSIIRDITRKDSKKFPRQSYGLQKSAPQESVNTKGIHMGRSSGINIRDTTIGTGDDCISIGHGTNQLHVTNVKCGPGHGISIGSLGRTEDEEPVSGIFIKNCTITNTDNGVRIKTWPASPANNHNRWIPGTVVSDVHFEDIIMDNVKNPVVIDQEYCPHKLCTPEVSSKIKISDVSFKNIKGSSSGIWIVCPLIVVPSSCLSVFVVTVKPRQHFILLFLFVLLFL</sequence>
<dbReference type="GO" id="GO:0004650">
    <property type="term" value="F:polygalacturonase activity"/>
    <property type="evidence" value="ECO:0007669"/>
    <property type="project" value="InterPro"/>
</dbReference>
<evidence type="ECO:0000256" key="9">
    <source>
        <dbReference type="RuleBase" id="RU361169"/>
    </source>
</evidence>
<comment type="subcellular location">
    <subcellularLocation>
        <location evidence="1">Secreted</location>
        <location evidence="1">Cell wall</location>
    </subcellularLocation>
</comment>
<evidence type="ECO:0000256" key="5">
    <source>
        <dbReference type="ARBA" id="ARBA00022801"/>
    </source>
</evidence>
<keyword evidence="3" id="KW-0134">Cell wall</keyword>
<dbReference type="STRING" id="3750.A0A498J887"/>
<evidence type="ECO:0000256" key="11">
    <source>
        <dbReference type="SAM" id="Phobius"/>
    </source>
</evidence>
<evidence type="ECO:0000256" key="10">
    <source>
        <dbReference type="SAM" id="MobiDB-lite"/>
    </source>
</evidence>
<evidence type="ECO:0008006" key="15">
    <source>
        <dbReference type="Google" id="ProtNLM"/>
    </source>
</evidence>
<feature type="region of interest" description="Disordered" evidence="10">
    <location>
        <begin position="144"/>
        <end position="170"/>
    </location>
</feature>
<evidence type="ECO:0000256" key="3">
    <source>
        <dbReference type="ARBA" id="ARBA00022512"/>
    </source>
</evidence>
<reference evidence="13 14" key="1">
    <citation type="submission" date="2018-10" db="EMBL/GenBank/DDBJ databases">
        <title>A high-quality apple genome assembly.</title>
        <authorList>
            <person name="Hu J."/>
        </authorList>
    </citation>
    <scope>NUCLEOTIDE SEQUENCE [LARGE SCALE GENOMIC DNA]</scope>
    <source>
        <strain evidence="14">cv. HFTH1</strain>
        <tissue evidence="13">Young leaf</tissue>
    </source>
</reference>
<evidence type="ECO:0000256" key="12">
    <source>
        <dbReference type="SAM" id="SignalP"/>
    </source>
</evidence>
<dbReference type="Proteomes" id="UP000290289">
    <property type="component" value="Chromosome 9"/>
</dbReference>
<evidence type="ECO:0000256" key="1">
    <source>
        <dbReference type="ARBA" id="ARBA00004191"/>
    </source>
</evidence>
<evidence type="ECO:0000256" key="7">
    <source>
        <dbReference type="ARBA" id="ARBA00023316"/>
    </source>
</evidence>
<evidence type="ECO:0000256" key="8">
    <source>
        <dbReference type="PROSITE-ProRule" id="PRU10052"/>
    </source>
</evidence>
<dbReference type="AlphaFoldDB" id="A0A498J887"/>
<dbReference type="InterPro" id="IPR012334">
    <property type="entry name" value="Pectin_lyas_fold"/>
</dbReference>
<dbReference type="PANTHER" id="PTHR31375">
    <property type="match status" value="1"/>
</dbReference>
<dbReference type="InterPro" id="IPR011050">
    <property type="entry name" value="Pectin_lyase_fold/virulence"/>
</dbReference>
<feature type="transmembrane region" description="Helical" evidence="11">
    <location>
        <begin position="315"/>
        <end position="337"/>
    </location>
</feature>
<keyword evidence="11" id="KW-0472">Membrane</keyword>
<evidence type="ECO:0000256" key="4">
    <source>
        <dbReference type="ARBA" id="ARBA00022525"/>
    </source>
</evidence>
<keyword evidence="5 9" id="KW-0378">Hydrolase</keyword>
<comment type="similarity">
    <text evidence="2 9">Belongs to the glycosyl hydrolase 28 family.</text>
</comment>
<dbReference type="Gene3D" id="2.160.20.10">
    <property type="entry name" value="Single-stranded right-handed beta-helix, Pectin lyase-like"/>
    <property type="match status" value="1"/>
</dbReference>
<keyword evidence="4" id="KW-0964">Secreted</keyword>
<dbReference type="InterPro" id="IPR006626">
    <property type="entry name" value="PbH1"/>
</dbReference>
<keyword evidence="7" id="KW-0961">Cell wall biogenesis/degradation</keyword>
<name>A0A498J887_MALDO</name>
<feature type="chain" id="PRO_5019834693" description="Polygalacturonase" evidence="12">
    <location>
        <begin position="29"/>
        <end position="354"/>
    </location>
</feature>